<reference evidence="3" key="1">
    <citation type="submission" date="2021-02" db="EMBL/GenBank/DDBJ databases">
        <title>Sequencing the genomes of 1000 actinobacteria strains.</title>
        <authorList>
            <person name="Klenk H.-P."/>
        </authorList>
    </citation>
    <scope>NUCLEOTIDE SEQUENCE</scope>
    <source>
        <strain evidence="3">DSM 22850</strain>
    </source>
</reference>
<keyword evidence="2" id="KW-1133">Transmembrane helix</keyword>
<keyword evidence="2" id="KW-0472">Membrane</keyword>
<name>A0A940T3U7_9MICO</name>
<evidence type="ECO:0000313" key="4">
    <source>
        <dbReference type="Proteomes" id="UP000675163"/>
    </source>
</evidence>
<feature type="transmembrane region" description="Helical" evidence="2">
    <location>
        <begin position="31"/>
        <end position="58"/>
    </location>
</feature>
<evidence type="ECO:0000256" key="2">
    <source>
        <dbReference type="SAM" id="Phobius"/>
    </source>
</evidence>
<keyword evidence="4" id="KW-1185">Reference proteome</keyword>
<feature type="region of interest" description="Disordered" evidence="1">
    <location>
        <begin position="1"/>
        <end position="27"/>
    </location>
</feature>
<protein>
    <submittedName>
        <fullName evidence="3">Uncharacterized protein</fullName>
    </submittedName>
</protein>
<organism evidence="3 4">
    <name type="scientific">Leucobacter exalbidus</name>
    <dbReference type="NCBI Taxonomy" id="662960"/>
    <lineage>
        <taxon>Bacteria</taxon>
        <taxon>Bacillati</taxon>
        <taxon>Actinomycetota</taxon>
        <taxon>Actinomycetes</taxon>
        <taxon>Micrococcales</taxon>
        <taxon>Microbacteriaceae</taxon>
        <taxon>Leucobacter</taxon>
    </lineage>
</organism>
<keyword evidence="2" id="KW-0812">Transmembrane</keyword>
<gene>
    <name evidence="3" type="ORF">JOF28_001769</name>
</gene>
<dbReference type="AlphaFoldDB" id="A0A940T3U7"/>
<accession>A0A940T3U7</accession>
<dbReference type="Proteomes" id="UP000675163">
    <property type="component" value="Unassembled WGS sequence"/>
</dbReference>
<feature type="transmembrane region" description="Helical" evidence="2">
    <location>
        <begin position="70"/>
        <end position="95"/>
    </location>
</feature>
<proteinExistence type="predicted"/>
<feature type="transmembrane region" description="Helical" evidence="2">
    <location>
        <begin position="102"/>
        <end position="123"/>
    </location>
</feature>
<sequence length="171" mass="18775">MAELQQKRSAAPDAASQRDDAATPGSKRPTVLTLGALLVFLRAAGGVIWTVSFILNWHHVAKTYDLDNELGAVLFTIVCVTEAIWLVVLVLLAWLVLRGSTVARMLVMVGSTIGISVAAFDYFTAGQEITMRTTLLTLTLDILLLLALSSRDTRAWTRGRKRARQLPRRKA</sequence>
<evidence type="ECO:0000256" key="1">
    <source>
        <dbReference type="SAM" id="MobiDB-lite"/>
    </source>
</evidence>
<dbReference type="EMBL" id="JAFIDA010000001">
    <property type="protein sequence ID" value="MBP1326537.1"/>
    <property type="molecule type" value="Genomic_DNA"/>
</dbReference>
<feature type="transmembrane region" description="Helical" evidence="2">
    <location>
        <begin position="129"/>
        <end position="148"/>
    </location>
</feature>
<dbReference type="RefSeq" id="WP_209705423.1">
    <property type="nucleotide sequence ID" value="NZ_JAFIDA010000001.1"/>
</dbReference>
<evidence type="ECO:0000313" key="3">
    <source>
        <dbReference type="EMBL" id="MBP1326537.1"/>
    </source>
</evidence>
<comment type="caution">
    <text evidence="3">The sequence shown here is derived from an EMBL/GenBank/DDBJ whole genome shotgun (WGS) entry which is preliminary data.</text>
</comment>